<sequence>MTLYAIYAKPEAGPEAIAVLSERFRWTAFLFTPLWAMFHGAIGFVLVWALLVAALAASVPLIGPAAALGLYGVFALWTGFAAARIAGRALLRRNWLALGELVAADGATAERLWLEQRFGARP</sequence>
<dbReference type="OrthoDB" id="7951051at2"/>
<name>A0A369W904_9HYPH</name>
<feature type="transmembrane region" description="Helical" evidence="1">
    <location>
        <begin position="28"/>
        <end position="55"/>
    </location>
</feature>
<organism evidence="2 3">
    <name type="scientific">Pelagibacterium lacus</name>
    <dbReference type="NCBI Taxonomy" id="2282655"/>
    <lineage>
        <taxon>Bacteria</taxon>
        <taxon>Pseudomonadati</taxon>
        <taxon>Pseudomonadota</taxon>
        <taxon>Alphaproteobacteria</taxon>
        <taxon>Hyphomicrobiales</taxon>
        <taxon>Devosiaceae</taxon>
        <taxon>Pelagibacterium</taxon>
    </lineage>
</organism>
<evidence type="ECO:0000256" key="1">
    <source>
        <dbReference type="SAM" id="Phobius"/>
    </source>
</evidence>
<dbReference type="RefSeq" id="WP_114646236.1">
    <property type="nucleotide sequence ID" value="NZ_QQNH01000015.1"/>
</dbReference>
<accession>A0A369W904</accession>
<evidence type="ECO:0000313" key="3">
    <source>
        <dbReference type="Proteomes" id="UP000253759"/>
    </source>
</evidence>
<keyword evidence="1" id="KW-1133">Transmembrane helix</keyword>
<proteinExistence type="predicted"/>
<dbReference type="Proteomes" id="UP000253759">
    <property type="component" value="Unassembled WGS sequence"/>
</dbReference>
<feature type="transmembrane region" description="Helical" evidence="1">
    <location>
        <begin position="61"/>
        <end position="83"/>
    </location>
</feature>
<evidence type="ECO:0000313" key="2">
    <source>
        <dbReference type="EMBL" id="RDE08541.1"/>
    </source>
</evidence>
<evidence type="ECO:0008006" key="4">
    <source>
        <dbReference type="Google" id="ProtNLM"/>
    </source>
</evidence>
<keyword evidence="3" id="KW-1185">Reference proteome</keyword>
<comment type="caution">
    <text evidence="2">The sequence shown here is derived from an EMBL/GenBank/DDBJ whole genome shotgun (WGS) entry which is preliminary data.</text>
</comment>
<keyword evidence="1" id="KW-0812">Transmembrane</keyword>
<reference evidence="3" key="1">
    <citation type="submission" date="2018-07" db="EMBL/GenBank/DDBJ databases">
        <authorList>
            <person name="Liu B.-T."/>
            <person name="Du Z."/>
        </authorList>
    </citation>
    <scope>NUCLEOTIDE SEQUENCE [LARGE SCALE GENOMIC DNA]</scope>
    <source>
        <strain evidence="3">XYN52</strain>
    </source>
</reference>
<gene>
    <name evidence="2" type="ORF">DVH29_11040</name>
</gene>
<dbReference type="EMBL" id="QQNH01000015">
    <property type="protein sequence ID" value="RDE08541.1"/>
    <property type="molecule type" value="Genomic_DNA"/>
</dbReference>
<keyword evidence="1" id="KW-0472">Membrane</keyword>
<dbReference type="AlphaFoldDB" id="A0A369W904"/>
<protein>
    <recommendedName>
        <fullName evidence="4">DUF2628 domain-containing protein</fullName>
    </recommendedName>
</protein>